<proteinExistence type="predicted"/>
<keyword evidence="2" id="KW-0732">Signal</keyword>
<feature type="chain" id="PRO_5046159670" description="Porin" evidence="2">
    <location>
        <begin position="22"/>
        <end position="500"/>
    </location>
</feature>
<evidence type="ECO:0000313" key="3">
    <source>
        <dbReference type="EMBL" id="MEJ8824611.1"/>
    </source>
</evidence>
<organism evidence="3 4">
    <name type="scientific">Variovorax humicola</name>
    <dbReference type="NCBI Taxonomy" id="1769758"/>
    <lineage>
        <taxon>Bacteria</taxon>
        <taxon>Pseudomonadati</taxon>
        <taxon>Pseudomonadota</taxon>
        <taxon>Betaproteobacteria</taxon>
        <taxon>Burkholderiales</taxon>
        <taxon>Comamonadaceae</taxon>
        <taxon>Variovorax</taxon>
    </lineage>
</organism>
<keyword evidence="4" id="KW-1185">Reference proteome</keyword>
<evidence type="ECO:0000256" key="2">
    <source>
        <dbReference type="SAM" id="SignalP"/>
    </source>
</evidence>
<dbReference type="SUPFAM" id="SSF56935">
    <property type="entry name" value="Porins"/>
    <property type="match status" value="1"/>
</dbReference>
<feature type="coiled-coil region" evidence="1">
    <location>
        <begin position="20"/>
        <end position="58"/>
    </location>
</feature>
<dbReference type="EMBL" id="JBBKZV010000015">
    <property type="protein sequence ID" value="MEJ8824611.1"/>
    <property type="molecule type" value="Genomic_DNA"/>
</dbReference>
<reference evidence="3 4" key="1">
    <citation type="submission" date="2024-03" db="EMBL/GenBank/DDBJ databases">
        <title>Novel species of the genus Variovorax.</title>
        <authorList>
            <person name="Liu Q."/>
            <person name="Xin Y.-H."/>
        </authorList>
    </citation>
    <scope>NUCLEOTIDE SEQUENCE [LARGE SCALE GENOMIC DNA]</scope>
    <source>
        <strain evidence="3 4">KACC 18501</strain>
    </source>
</reference>
<dbReference type="InterPro" id="IPR023614">
    <property type="entry name" value="Porin_dom_sf"/>
</dbReference>
<evidence type="ECO:0008006" key="5">
    <source>
        <dbReference type="Google" id="ProtNLM"/>
    </source>
</evidence>
<evidence type="ECO:0000313" key="4">
    <source>
        <dbReference type="Proteomes" id="UP001363010"/>
    </source>
</evidence>
<evidence type="ECO:0000256" key="1">
    <source>
        <dbReference type="SAM" id="Coils"/>
    </source>
</evidence>
<comment type="caution">
    <text evidence="3">The sequence shown here is derived from an EMBL/GenBank/DDBJ whole genome shotgun (WGS) entry which is preliminary data.</text>
</comment>
<dbReference type="Proteomes" id="UP001363010">
    <property type="component" value="Unassembled WGS sequence"/>
</dbReference>
<keyword evidence="1" id="KW-0175">Coiled coil</keyword>
<gene>
    <name evidence="3" type="ORF">WKW80_21670</name>
</gene>
<dbReference type="Gene3D" id="2.40.160.10">
    <property type="entry name" value="Porin"/>
    <property type="match status" value="1"/>
</dbReference>
<sequence>MHKLLPASLALALSYPVGAMADTSSDVRALQKEMKVMRADYEARLKALEQRVKAAEAAAAPAATRAASAADAPTAAGAAGPTAATAAPVAGAPSWSTATVAAPTAAPVAAPAAASVAAPVAAASGGGASSFNPALSLILSGGYTRTSRDPADYRITGFPLPPGAEIGPGTRGFSLGETELGFSASVDPWFRGAANISVAADNSVSIEEAFVETTALGKGFSLKGGRFFSGVGYLNPQHSHTWDFIDAPLAYQAMLGTQYGDDGVQLKWIAPIDHYVELGLEMGRGLTFPGSDKDSNGAGMYALTVHTGGDIGISNTWRAGISMLNAKASAQELLWTDAVGLPVASLFTGNSRVWVLDGVWKWAPNGNATRTNFKLQGEYLRSERSGSMVTAIDGTGVPSPYGVTQSGWYLQGVYQFMPNWRVGLRTERLDPGTPSFGLDTGLVGSNYRPSKNSVMIDYNPSEFSRIRLQFAQDRARDGKPDNQISLQYQMSLGAHGAHSY</sequence>
<name>A0ABU8W3H4_9BURK</name>
<accession>A0ABU8W3H4</accession>
<feature type="signal peptide" evidence="2">
    <location>
        <begin position="1"/>
        <end position="21"/>
    </location>
</feature>
<dbReference type="RefSeq" id="WP_340365634.1">
    <property type="nucleotide sequence ID" value="NZ_JBBKZV010000015.1"/>
</dbReference>
<protein>
    <recommendedName>
        <fullName evidence="5">Porin</fullName>
    </recommendedName>
</protein>